<keyword evidence="2" id="KW-1185">Reference proteome</keyword>
<protein>
    <submittedName>
        <fullName evidence="1">Uncharacterized protein</fullName>
    </submittedName>
</protein>
<comment type="caution">
    <text evidence="1">The sequence shown here is derived from an EMBL/GenBank/DDBJ whole genome shotgun (WGS) entry which is preliminary data.</text>
</comment>
<accession>A0ABR0A2H6</accession>
<evidence type="ECO:0000313" key="1">
    <source>
        <dbReference type="EMBL" id="KAK4019368.1"/>
    </source>
</evidence>
<sequence>METTDEVNLLYKRRAYIGFWFRSSEQTSTAPELYFGPTKKGVAIVNGKIKFYENVKTNYLEAILFRFCNSSARSFKVLLLIDVTVFSSQGLT</sequence>
<reference evidence="1 2" key="1">
    <citation type="journal article" date="2023" name="Nucleic Acids Res.">
        <title>The hologenome of Daphnia magna reveals possible DNA methylation and microbiome-mediated evolution of the host genome.</title>
        <authorList>
            <person name="Chaturvedi A."/>
            <person name="Li X."/>
            <person name="Dhandapani V."/>
            <person name="Marshall H."/>
            <person name="Kissane S."/>
            <person name="Cuenca-Cambronero M."/>
            <person name="Asole G."/>
            <person name="Calvet F."/>
            <person name="Ruiz-Romero M."/>
            <person name="Marangio P."/>
            <person name="Guigo R."/>
            <person name="Rago D."/>
            <person name="Mirbahai L."/>
            <person name="Eastwood N."/>
            <person name="Colbourne J.K."/>
            <person name="Zhou J."/>
            <person name="Mallon E."/>
            <person name="Orsini L."/>
        </authorList>
    </citation>
    <scope>NUCLEOTIDE SEQUENCE [LARGE SCALE GENOMIC DNA]</scope>
    <source>
        <strain evidence="1">LRV0_1</strain>
    </source>
</reference>
<proteinExistence type="predicted"/>
<dbReference type="EMBL" id="JAOYFB010000036">
    <property type="protein sequence ID" value="KAK4019368.1"/>
    <property type="molecule type" value="Genomic_DNA"/>
</dbReference>
<gene>
    <name evidence="1" type="ORF">OUZ56_001392</name>
</gene>
<dbReference type="Proteomes" id="UP001234178">
    <property type="component" value="Unassembled WGS sequence"/>
</dbReference>
<name>A0ABR0A2H6_9CRUS</name>
<evidence type="ECO:0000313" key="2">
    <source>
        <dbReference type="Proteomes" id="UP001234178"/>
    </source>
</evidence>
<organism evidence="1 2">
    <name type="scientific">Daphnia magna</name>
    <dbReference type="NCBI Taxonomy" id="35525"/>
    <lineage>
        <taxon>Eukaryota</taxon>
        <taxon>Metazoa</taxon>
        <taxon>Ecdysozoa</taxon>
        <taxon>Arthropoda</taxon>
        <taxon>Crustacea</taxon>
        <taxon>Branchiopoda</taxon>
        <taxon>Diplostraca</taxon>
        <taxon>Cladocera</taxon>
        <taxon>Anomopoda</taxon>
        <taxon>Daphniidae</taxon>
        <taxon>Daphnia</taxon>
    </lineage>
</organism>